<sequence length="207" mass="23056">MGPKTDQRAAQLVAVDVLTGDVLVDVLVKHTPQHVVCYHTEKSGLTEAHFSDARKEGKLVKSVAAARRQLFEWNDENTILVGHALENALRAVGIRHTKVSTHNGVNVMNVIDTQILARNEVRKVIAIQPKWKDGEPPSGLSKLQHLSKSLCGHIIQADLVKGHDCVEDVYAAREVLLVINDSRQKLEDWATEYVRRSRIRIVGPVVM</sequence>
<organism evidence="4 5">
    <name type="scientific">Aspergillus pseudodeflectus</name>
    <dbReference type="NCBI Taxonomy" id="176178"/>
    <lineage>
        <taxon>Eukaryota</taxon>
        <taxon>Fungi</taxon>
        <taxon>Dikarya</taxon>
        <taxon>Ascomycota</taxon>
        <taxon>Pezizomycotina</taxon>
        <taxon>Eurotiomycetes</taxon>
        <taxon>Eurotiomycetidae</taxon>
        <taxon>Eurotiales</taxon>
        <taxon>Aspergillaceae</taxon>
        <taxon>Aspergillus</taxon>
        <taxon>Aspergillus subgen. Nidulantes</taxon>
    </lineage>
</organism>
<proteinExistence type="predicted"/>
<dbReference type="PANTHER" id="PTHR12801">
    <property type="entry name" value="RNA EXONUCLEASE REXO1 / RECO3 FAMILY MEMBER-RELATED"/>
    <property type="match status" value="1"/>
</dbReference>
<gene>
    <name evidence="4" type="ORF">BJX68DRAFT_271129</name>
</gene>
<dbReference type="InterPro" id="IPR012337">
    <property type="entry name" value="RNaseH-like_sf"/>
</dbReference>
<dbReference type="Proteomes" id="UP001610444">
    <property type="component" value="Unassembled WGS sequence"/>
</dbReference>
<dbReference type="InterPro" id="IPR036397">
    <property type="entry name" value="RNaseH_sf"/>
</dbReference>
<dbReference type="PANTHER" id="PTHR12801:SF114">
    <property type="entry name" value="EXONUCLEASE, PUTATIVE (AFU_ORTHOLOGUE AFUA_7G00870)-RELATED"/>
    <property type="match status" value="1"/>
</dbReference>
<evidence type="ECO:0000256" key="2">
    <source>
        <dbReference type="ARBA" id="ARBA00022801"/>
    </source>
</evidence>
<dbReference type="InterPro" id="IPR047021">
    <property type="entry name" value="REXO1/3/4-like"/>
</dbReference>
<evidence type="ECO:0000313" key="4">
    <source>
        <dbReference type="EMBL" id="KAL2841498.1"/>
    </source>
</evidence>
<dbReference type="GeneID" id="98162044"/>
<reference evidence="4 5" key="1">
    <citation type="submission" date="2024-07" db="EMBL/GenBank/DDBJ databases">
        <title>Section-level genome sequencing and comparative genomics of Aspergillus sections Usti and Cavernicolus.</title>
        <authorList>
            <consortium name="Lawrence Berkeley National Laboratory"/>
            <person name="Nybo J.L."/>
            <person name="Vesth T.C."/>
            <person name="Theobald S."/>
            <person name="Frisvad J.C."/>
            <person name="Larsen T.O."/>
            <person name="Kjaerboelling I."/>
            <person name="Rothschild-Mancinelli K."/>
            <person name="Lyhne E.K."/>
            <person name="Kogle M.E."/>
            <person name="Barry K."/>
            <person name="Clum A."/>
            <person name="Na H."/>
            <person name="Ledsgaard L."/>
            <person name="Lin J."/>
            <person name="Lipzen A."/>
            <person name="Kuo A."/>
            <person name="Riley R."/>
            <person name="Mondo S."/>
            <person name="LaButti K."/>
            <person name="Haridas S."/>
            <person name="Pangalinan J."/>
            <person name="Salamov A.A."/>
            <person name="Simmons B.A."/>
            <person name="Magnuson J.K."/>
            <person name="Chen J."/>
            <person name="Drula E."/>
            <person name="Henrissat B."/>
            <person name="Wiebenga A."/>
            <person name="Lubbers R.J."/>
            <person name="Gomes A.C."/>
            <person name="Macurrencykelacurrency M.R."/>
            <person name="Stajich J."/>
            <person name="Grigoriev I.V."/>
            <person name="Mortensen U.H."/>
            <person name="De vries R.P."/>
            <person name="Baker S.E."/>
            <person name="Andersen M.R."/>
        </authorList>
    </citation>
    <scope>NUCLEOTIDE SEQUENCE [LARGE SCALE GENOMIC DNA]</scope>
    <source>
        <strain evidence="4 5">CBS 756.74</strain>
    </source>
</reference>
<keyword evidence="2" id="KW-0378">Hydrolase</keyword>
<comment type="caution">
    <text evidence="4">The sequence shown here is derived from an EMBL/GenBank/DDBJ whole genome shotgun (WGS) entry which is preliminary data.</text>
</comment>
<protein>
    <recommendedName>
        <fullName evidence="6">Exonuclease domain-containing protein</fullName>
    </recommendedName>
</protein>
<dbReference type="Gene3D" id="3.30.420.10">
    <property type="entry name" value="Ribonuclease H-like superfamily/Ribonuclease H"/>
    <property type="match status" value="1"/>
</dbReference>
<keyword evidence="1" id="KW-0540">Nuclease</keyword>
<name>A0ABR4JRA1_9EURO</name>
<evidence type="ECO:0000256" key="1">
    <source>
        <dbReference type="ARBA" id="ARBA00022722"/>
    </source>
</evidence>
<dbReference type="SUPFAM" id="SSF53098">
    <property type="entry name" value="Ribonuclease H-like"/>
    <property type="match status" value="1"/>
</dbReference>
<keyword evidence="3" id="KW-0269">Exonuclease</keyword>
<dbReference type="RefSeq" id="XP_070894593.1">
    <property type="nucleotide sequence ID" value="XM_071046880.1"/>
</dbReference>
<evidence type="ECO:0000256" key="3">
    <source>
        <dbReference type="ARBA" id="ARBA00022839"/>
    </source>
</evidence>
<accession>A0ABR4JRA1</accession>
<evidence type="ECO:0008006" key="6">
    <source>
        <dbReference type="Google" id="ProtNLM"/>
    </source>
</evidence>
<evidence type="ECO:0000313" key="5">
    <source>
        <dbReference type="Proteomes" id="UP001610444"/>
    </source>
</evidence>
<keyword evidence="5" id="KW-1185">Reference proteome</keyword>
<dbReference type="EMBL" id="JBFXLR010000057">
    <property type="protein sequence ID" value="KAL2841498.1"/>
    <property type="molecule type" value="Genomic_DNA"/>
</dbReference>